<sequence length="41" mass="4658">ASDGQIAEAIIQGIWRDKPEHHHFVNDPNRSARVFMMRLGG</sequence>
<comment type="caution">
    <text evidence="1">The sequence shown here is derived from an EMBL/GenBank/DDBJ whole genome shotgun (WGS) entry which is preliminary data.</text>
</comment>
<reference evidence="1" key="1">
    <citation type="journal article" date="2021" name="ISME J.">
        <title>Genomic evolution of the class Acidithiobacillia: deep-branching Proteobacteria living in extreme acidic conditions.</title>
        <authorList>
            <person name="Moya-Beltran A."/>
            <person name="Beard S."/>
            <person name="Rojas-Villalobos C."/>
            <person name="Issotta F."/>
            <person name="Gallardo Y."/>
            <person name="Ulloa R."/>
            <person name="Giaveno A."/>
            <person name="Degli Esposti M."/>
            <person name="Johnson D.B."/>
            <person name="Quatrini R."/>
        </authorList>
    </citation>
    <scope>NUCLEOTIDE SEQUENCE</scope>
    <source>
        <strain evidence="1">DSM 583</strain>
    </source>
</reference>
<evidence type="ECO:0000313" key="2">
    <source>
        <dbReference type="Proteomes" id="UP000887300"/>
    </source>
</evidence>
<gene>
    <name evidence="1" type="ORF">HF568_00320</name>
</gene>
<accession>A0A8X8G9C0</accession>
<dbReference type="AlphaFoldDB" id="A0A8X8G9C0"/>
<dbReference type="EMBL" id="JABBHS010000008">
    <property type="protein sequence ID" value="MBU2721705.1"/>
    <property type="molecule type" value="Genomic_DNA"/>
</dbReference>
<name>A0A8X8G9C0_ACIFI</name>
<organism evidence="1 2">
    <name type="scientific">Acidithiobacillus ferridurans</name>
    <dbReference type="NCBI Taxonomy" id="1232575"/>
    <lineage>
        <taxon>Bacteria</taxon>
        <taxon>Pseudomonadati</taxon>
        <taxon>Pseudomonadota</taxon>
        <taxon>Acidithiobacillia</taxon>
        <taxon>Acidithiobacillales</taxon>
        <taxon>Acidithiobacillaceae</taxon>
        <taxon>Acidithiobacillus</taxon>
    </lineage>
</organism>
<dbReference type="Proteomes" id="UP000887300">
    <property type="component" value="Unassembled WGS sequence"/>
</dbReference>
<proteinExistence type="predicted"/>
<feature type="non-terminal residue" evidence="1">
    <location>
        <position position="1"/>
    </location>
</feature>
<protein>
    <submittedName>
        <fullName evidence="1">GTP 3',8-cyclase MoaA</fullName>
    </submittedName>
</protein>
<evidence type="ECO:0000313" key="1">
    <source>
        <dbReference type="EMBL" id="MBU2721705.1"/>
    </source>
</evidence>